<name>A0A6U6JTL1_9STRA</name>
<evidence type="ECO:0000256" key="1">
    <source>
        <dbReference type="SAM" id="MobiDB-lite"/>
    </source>
</evidence>
<organism evidence="2">
    <name type="scientific">Odontella aurita</name>
    <dbReference type="NCBI Taxonomy" id="265563"/>
    <lineage>
        <taxon>Eukaryota</taxon>
        <taxon>Sar</taxon>
        <taxon>Stramenopiles</taxon>
        <taxon>Ochrophyta</taxon>
        <taxon>Bacillariophyta</taxon>
        <taxon>Mediophyceae</taxon>
        <taxon>Biddulphiophycidae</taxon>
        <taxon>Eupodiscales</taxon>
        <taxon>Odontellaceae</taxon>
        <taxon>Odontella</taxon>
    </lineage>
</organism>
<evidence type="ECO:0000313" key="2">
    <source>
        <dbReference type="EMBL" id="CAE2278692.1"/>
    </source>
</evidence>
<dbReference type="EMBL" id="HBKQ01052833">
    <property type="protein sequence ID" value="CAE2278695.1"/>
    <property type="molecule type" value="Transcribed_RNA"/>
</dbReference>
<dbReference type="AlphaFoldDB" id="A0A6U6JTL1"/>
<gene>
    <name evidence="2" type="ORF">OAUR00152_LOCUS36337</name>
    <name evidence="3" type="ORF">OAUR00152_LOCUS36338</name>
</gene>
<evidence type="ECO:0000313" key="3">
    <source>
        <dbReference type="EMBL" id="CAE2278695.1"/>
    </source>
</evidence>
<accession>A0A6U6JTL1</accession>
<protein>
    <submittedName>
        <fullName evidence="2">Uncharacterized protein</fullName>
    </submittedName>
</protein>
<reference evidence="2" key="1">
    <citation type="submission" date="2021-01" db="EMBL/GenBank/DDBJ databases">
        <authorList>
            <person name="Corre E."/>
            <person name="Pelletier E."/>
            <person name="Niang G."/>
            <person name="Scheremetjew M."/>
            <person name="Finn R."/>
            <person name="Kale V."/>
            <person name="Holt S."/>
            <person name="Cochrane G."/>
            <person name="Meng A."/>
            <person name="Brown T."/>
            <person name="Cohen L."/>
        </authorList>
    </citation>
    <scope>NUCLEOTIDE SEQUENCE</scope>
    <source>
        <strain evidence="2">Isolate 1302-5</strain>
    </source>
</reference>
<feature type="compositionally biased region" description="Low complexity" evidence="1">
    <location>
        <begin position="26"/>
        <end position="41"/>
    </location>
</feature>
<dbReference type="EMBL" id="HBKQ01052831">
    <property type="protein sequence ID" value="CAE2278692.1"/>
    <property type="molecule type" value="Transcribed_RNA"/>
</dbReference>
<feature type="region of interest" description="Disordered" evidence="1">
    <location>
        <begin position="25"/>
        <end position="51"/>
    </location>
</feature>
<sequence>MTASSTPPLHVLRGILRHARSTPSHAATVAPKQQAVAAAATSGRTSGEDMSELTLREHVLSQYRKNASAPPKRVVMLRKLAYDVLELNRDLRERARLHELDGGAEVKLSPAEMTRRAAARAGLQVPKTGGHGD</sequence>
<proteinExistence type="predicted"/>